<dbReference type="PROSITE" id="PS50082">
    <property type="entry name" value="WD_REPEATS_2"/>
    <property type="match status" value="3"/>
</dbReference>
<feature type="repeat" description="WD" evidence="4">
    <location>
        <begin position="139"/>
        <end position="180"/>
    </location>
</feature>
<dbReference type="InterPro" id="IPR001680">
    <property type="entry name" value="WD40_rpt"/>
</dbReference>
<dbReference type="SUPFAM" id="SSF50978">
    <property type="entry name" value="WD40 repeat-like"/>
    <property type="match status" value="1"/>
</dbReference>
<dbReference type="Pfam" id="PF00400">
    <property type="entry name" value="WD40"/>
    <property type="match status" value="3"/>
</dbReference>
<sequence>HAVPVKVAKYSPTGFYIASADLYGKIRIWDTTSKEHILKYEYQPFAGPVKDLAWSEDSKRIIVGGTGREKFGTVFMWDTGSSVGEIMGMSRTINSVDLRITRPYRAVTGSEDSVVCFFAGPPFRFKLSSTVSKNYVFISKKHSNFVNCVRFSPTGAVFISGGADGRIFVYDGDSGECLYEVEPAHKGGVYGIAFSPDGKYFISASADRFVKAWNLDGTVVSLMSEFKLSDNINDMIVSSYSI</sequence>
<dbReference type="PROSITE" id="PS50294">
    <property type="entry name" value="WD_REPEATS_REGION"/>
    <property type="match status" value="3"/>
</dbReference>
<dbReference type="PANTHER" id="PTHR19856">
    <property type="entry name" value="WD-REPEATCONTAINING PROTEIN WDR1"/>
    <property type="match status" value="1"/>
</dbReference>
<keyword evidence="2" id="KW-0677">Repeat</keyword>
<dbReference type="GO" id="GO:0040011">
    <property type="term" value="P:locomotion"/>
    <property type="evidence" value="ECO:0007669"/>
    <property type="project" value="TreeGrafter"/>
</dbReference>
<dbReference type="InterPro" id="IPR015943">
    <property type="entry name" value="WD40/YVTN_repeat-like_dom_sf"/>
</dbReference>
<proteinExistence type="inferred from homology"/>
<evidence type="ECO:0000256" key="4">
    <source>
        <dbReference type="PROSITE-ProRule" id="PRU00221"/>
    </source>
</evidence>
<dbReference type="GO" id="GO:0030042">
    <property type="term" value="P:actin filament depolymerization"/>
    <property type="evidence" value="ECO:0007669"/>
    <property type="project" value="TreeGrafter"/>
</dbReference>
<dbReference type="Gene3D" id="2.130.10.10">
    <property type="entry name" value="YVTN repeat-like/Quinoprotein amine dehydrogenase"/>
    <property type="match status" value="1"/>
</dbReference>
<accession>A0A3S5AB43</accession>
<evidence type="ECO:0000313" key="6">
    <source>
        <dbReference type="Proteomes" id="UP000784294"/>
    </source>
</evidence>
<dbReference type="GO" id="GO:0051015">
    <property type="term" value="F:actin filament binding"/>
    <property type="evidence" value="ECO:0007669"/>
    <property type="project" value="TreeGrafter"/>
</dbReference>
<evidence type="ECO:0000256" key="1">
    <source>
        <dbReference type="ARBA" id="ARBA00022574"/>
    </source>
</evidence>
<evidence type="ECO:0000313" key="5">
    <source>
        <dbReference type="EMBL" id="VEL32297.1"/>
    </source>
</evidence>
<dbReference type="InterPro" id="IPR036322">
    <property type="entry name" value="WD40_repeat_dom_sf"/>
</dbReference>
<comment type="caution">
    <text evidence="5">The sequence shown here is derived from an EMBL/GenBank/DDBJ whole genome shotgun (WGS) entry which is preliminary data.</text>
</comment>
<evidence type="ECO:0000256" key="2">
    <source>
        <dbReference type="ARBA" id="ARBA00022737"/>
    </source>
</evidence>
<comment type="similarity">
    <text evidence="3">Belongs to the WD repeat AIP1 family.</text>
</comment>
<feature type="repeat" description="WD" evidence="4">
    <location>
        <begin position="182"/>
        <end position="216"/>
    </location>
</feature>
<dbReference type="EMBL" id="CAAALY010132709">
    <property type="protein sequence ID" value="VEL32297.1"/>
    <property type="molecule type" value="Genomic_DNA"/>
</dbReference>
<feature type="repeat" description="WD" evidence="4">
    <location>
        <begin position="1"/>
        <end position="39"/>
    </location>
</feature>
<dbReference type="SMART" id="SM00320">
    <property type="entry name" value="WD40"/>
    <property type="match status" value="5"/>
</dbReference>
<keyword evidence="1 4" id="KW-0853">WD repeat</keyword>
<dbReference type="PANTHER" id="PTHR19856:SF0">
    <property type="entry name" value="WD REPEAT-CONTAINING PROTEIN 1"/>
    <property type="match status" value="1"/>
</dbReference>
<protein>
    <submittedName>
        <fullName evidence="5">Uncharacterized protein</fullName>
    </submittedName>
</protein>
<dbReference type="AlphaFoldDB" id="A0A3S5AB43"/>
<feature type="non-terminal residue" evidence="5">
    <location>
        <position position="242"/>
    </location>
</feature>
<organism evidence="5 6">
    <name type="scientific">Protopolystoma xenopodis</name>
    <dbReference type="NCBI Taxonomy" id="117903"/>
    <lineage>
        <taxon>Eukaryota</taxon>
        <taxon>Metazoa</taxon>
        <taxon>Spiralia</taxon>
        <taxon>Lophotrochozoa</taxon>
        <taxon>Platyhelminthes</taxon>
        <taxon>Monogenea</taxon>
        <taxon>Polyopisthocotylea</taxon>
        <taxon>Polystomatidea</taxon>
        <taxon>Polystomatidae</taxon>
        <taxon>Protopolystoma</taxon>
    </lineage>
</organism>
<dbReference type="OrthoDB" id="2306at2759"/>
<gene>
    <name evidence="5" type="ORF">PXEA_LOCUS25737</name>
</gene>
<name>A0A3S5AB43_9PLAT</name>
<keyword evidence="6" id="KW-1185">Reference proteome</keyword>
<dbReference type="Proteomes" id="UP000784294">
    <property type="component" value="Unassembled WGS sequence"/>
</dbReference>
<evidence type="ECO:0000256" key="3">
    <source>
        <dbReference type="ARBA" id="ARBA00038366"/>
    </source>
</evidence>
<dbReference type="GO" id="GO:0030864">
    <property type="term" value="C:cortical actin cytoskeleton"/>
    <property type="evidence" value="ECO:0007669"/>
    <property type="project" value="TreeGrafter"/>
</dbReference>
<reference evidence="5" key="1">
    <citation type="submission" date="2018-11" db="EMBL/GenBank/DDBJ databases">
        <authorList>
            <consortium name="Pathogen Informatics"/>
        </authorList>
    </citation>
    <scope>NUCLEOTIDE SEQUENCE</scope>
</reference>